<dbReference type="NCBIfam" id="TIGR01697">
    <property type="entry name" value="PNPH-PUNA-XAPA"/>
    <property type="match status" value="1"/>
</dbReference>
<comment type="catalytic activity">
    <reaction evidence="8">
        <text>a purine 2'-deoxy-D-ribonucleoside + phosphate = a purine nucleobase + 2-deoxy-alpha-D-ribose 1-phosphate</text>
        <dbReference type="Rhea" id="RHEA:36431"/>
        <dbReference type="ChEBI" id="CHEBI:26386"/>
        <dbReference type="ChEBI" id="CHEBI:43474"/>
        <dbReference type="ChEBI" id="CHEBI:57259"/>
        <dbReference type="ChEBI" id="CHEBI:142361"/>
        <dbReference type="EC" id="2.4.2.1"/>
    </reaction>
</comment>
<dbReference type="KEGG" id="pabs:JIR001_14590"/>
<feature type="domain" description="Nucleoside phosphorylase" evidence="11">
    <location>
        <begin position="25"/>
        <end position="270"/>
    </location>
</feature>
<reference evidence="12" key="2">
    <citation type="journal article" date="2021" name="Microbiol. Resour. Announc.">
        <title>Complete Genome Sequence of Polycladomyces abyssicola JIR-001T, Isolated from Hemipelagic Sediment in Deep Seawater.</title>
        <authorList>
            <person name="Tsubouchi T."/>
            <person name="Kaneko Y."/>
        </authorList>
    </citation>
    <scope>NUCLEOTIDE SEQUENCE</scope>
    <source>
        <strain evidence="12">JIR-001</strain>
    </source>
</reference>
<organism evidence="12 13">
    <name type="scientific">Polycladomyces abyssicola</name>
    <dbReference type="NCBI Taxonomy" id="1125966"/>
    <lineage>
        <taxon>Bacteria</taxon>
        <taxon>Bacillati</taxon>
        <taxon>Bacillota</taxon>
        <taxon>Bacilli</taxon>
        <taxon>Bacillales</taxon>
        <taxon>Thermoactinomycetaceae</taxon>
        <taxon>Polycladomyces</taxon>
    </lineage>
</organism>
<evidence type="ECO:0000256" key="2">
    <source>
        <dbReference type="ARBA" id="ARBA00005058"/>
    </source>
</evidence>
<accession>A0A8D5ZNS3</accession>
<comment type="similarity">
    <text evidence="3 9">Belongs to the PNP/MTAP phosphorylase family.</text>
</comment>
<evidence type="ECO:0000256" key="3">
    <source>
        <dbReference type="ARBA" id="ARBA00006751"/>
    </source>
</evidence>
<dbReference type="PROSITE" id="PS01240">
    <property type="entry name" value="PNP_MTAP_2"/>
    <property type="match status" value="1"/>
</dbReference>
<dbReference type="AlphaFoldDB" id="A0A8D5ZNS3"/>
<evidence type="ECO:0000256" key="10">
    <source>
        <dbReference type="PIRSR" id="PIRSR000477-2"/>
    </source>
</evidence>
<feature type="binding site" evidence="10">
    <location>
        <position position="62"/>
    </location>
    <ligand>
        <name>phosphate</name>
        <dbReference type="ChEBI" id="CHEBI:43474"/>
    </ligand>
</feature>
<evidence type="ECO:0000256" key="4">
    <source>
        <dbReference type="ARBA" id="ARBA00011233"/>
    </source>
</evidence>
<comment type="pathway">
    <text evidence="2 9">Purine metabolism; purine nucleoside salvage.</text>
</comment>
<feature type="binding site" evidence="10">
    <location>
        <begin position="82"/>
        <end position="84"/>
    </location>
    <ligand>
        <name>phosphate</name>
        <dbReference type="ChEBI" id="CHEBI:43474"/>
    </ligand>
</feature>
<name>A0A8D5ZNS3_9BACL</name>
<evidence type="ECO:0000256" key="1">
    <source>
        <dbReference type="ARBA" id="ARBA00002678"/>
    </source>
</evidence>
<sequence length="273" mass="29745">MEEMLKKIKEAAEYIEERLTVQPEIGLILGSGLGVLADEIEDAVKIPYETIPHFPVSTVEGHAGQLVIGKLEGKSVITMQGRFHLYEGYPLTAVTFPIRVMKALGVRRMIVTNAAGGVNESFEPGDLMLIKDHLNLTGRNPLIGPNHPELGVRFPDMSEAYAASLRELAQTVANEQGLRLREGVYAGLLGPSYETPAEIRMLRKLGADAVGMSTVPEVIVARHAGIEVLGISCISNMAAGILPQPLSHEEVMETAERVKESFIRLVKGILNRM</sequence>
<gene>
    <name evidence="12" type="primary">deoD</name>
    <name evidence="12" type="ORF">JIR001_14590</name>
</gene>
<reference evidence="12" key="1">
    <citation type="journal article" date="2013" name="Int. J. Syst. Evol. Microbiol.">
        <title>Polycladomyces abyssicola gen. nov., sp. nov., a thermophilic filamentous bacterium isolated from hemipelagic sediment.</title>
        <authorList>
            <person name="Tsubouchi T."/>
            <person name="Shimane Y."/>
            <person name="Mori K."/>
            <person name="Usui K."/>
            <person name="Hiraki T."/>
            <person name="Tame A."/>
            <person name="Uematsu K."/>
            <person name="Maruyama T."/>
            <person name="Hatada Y."/>
        </authorList>
    </citation>
    <scope>NUCLEOTIDE SEQUENCE</scope>
    <source>
        <strain evidence="12">JIR-001</strain>
    </source>
</reference>
<feature type="binding site" evidence="10">
    <location>
        <position position="194"/>
    </location>
    <ligand>
        <name>a purine D-ribonucleoside</name>
        <dbReference type="ChEBI" id="CHEBI:142355"/>
    </ligand>
</feature>
<dbReference type="EMBL" id="AP024601">
    <property type="protein sequence ID" value="BCU81676.1"/>
    <property type="molecule type" value="Genomic_DNA"/>
</dbReference>
<dbReference type="Gene3D" id="3.40.50.1580">
    <property type="entry name" value="Nucleoside phosphorylase domain"/>
    <property type="match status" value="1"/>
</dbReference>
<dbReference type="UniPathway" id="UPA00606"/>
<dbReference type="InterPro" id="IPR018099">
    <property type="entry name" value="Purine_phosphorylase-2_CS"/>
</dbReference>
<dbReference type="InterPro" id="IPR011268">
    <property type="entry name" value="Purine_phosphorylase"/>
</dbReference>
<dbReference type="FunFam" id="3.40.50.1580:FF:000010">
    <property type="entry name" value="Purine nucleoside phosphorylase"/>
    <property type="match status" value="1"/>
</dbReference>
<dbReference type="GO" id="GO:0004731">
    <property type="term" value="F:purine-nucleoside phosphorylase activity"/>
    <property type="evidence" value="ECO:0007669"/>
    <property type="project" value="UniProtKB-EC"/>
</dbReference>
<dbReference type="PIRSF" id="PIRSF000477">
    <property type="entry name" value="PurNPase"/>
    <property type="match status" value="1"/>
</dbReference>
<dbReference type="NCBIfam" id="NF006054">
    <property type="entry name" value="PRK08202.1"/>
    <property type="match status" value="1"/>
</dbReference>
<feature type="binding site" evidence="10">
    <location>
        <position position="213"/>
    </location>
    <ligand>
        <name>phosphate</name>
        <dbReference type="ChEBI" id="CHEBI:43474"/>
    </ligand>
</feature>
<dbReference type="Proteomes" id="UP000677436">
    <property type="component" value="Chromosome"/>
</dbReference>
<protein>
    <recommendedName>
        <fullName evidence="9">Purine nucleoside phosphorylase</fullName>
        <ecNumber evidence="9">2.4.2.1</ecNumber>
    </recommendedName>
    <alternativeName>
        <fullName evidence="9">Inosine-guanosine phosphorylase</fullName>
    </alternativeName>
</protein>
<feature type="binding site" evidence="10">
    <location>
        <position position="31"/>
    </location>
    <ligand>
        <name>phosphate</name>
        <dbReference type="ChEBI" id="CHEBI:43474"/>
    </ligand>
</feature>
<feature type="binding site" evidence="10">
    <location>
        <position position="236"/>
    </location>
    <ligand>
        <name>a purine D-ribonucleoside</name>
        <dbReference type="ChEBI" id="CHEBI:142355"/>
    </ligand>
</feature>
<dbReference type="EC" id="2.4.2.1" evidence="9"/>
<feature type="binding site" evidence="10">
    <location>
        <position position="114"/>
    </location>
    <ligand>
        <name>phosphate</name>
        <dbReference type="ChEBI" id="CHEBI:43474"/>
    </ligand>
</feature>
<keyword evidence="5" id="KW-0597">Phosphoprotein</keyword>
<dbReference type="GO" id="GO:0009116">
    <property type="term" value="P:nucleoside metabolic process"/>
    <property type="evidence" value="ECO:0007669"/>
    <property type="project" value="InterPro"/>
</dbReference>
<evidence type="ECO:0000256" key="5">
    <source>
        <dbReference type="ARBA" id="ARBA00022553"/>
    </source>
</evidence>
<dbReference type="NCBIfam" id="TIGR01700">
    <property type="entry name" value="PNPH"/>
    <property type="match status" value="1"/>
</dbReference>
<evidence type="ECO:0000313" key="12">
    <source>
        <dbReference type="EMBL" id="BCU81676.1"/>
    </source>
</evidence>
<comment type="function">
    <text evidence="1">The purine nucleoside phosphorylases catalyze the phosphorolytic breakdown of the N-glycosidic bond in the beta-(deoxy)ribonucleoside molecules, with the formation of the corresponding free purine bases and pentose-1-phosphate. Cleaves guanosine, inosine, 2'-deoxyguanosine and 2'-deoxyinosine.</text>
</comment>
<dbReference type="CDD" id="cd09009">
    <property type="entry name" value="PNP-EcPNPII_like"/>
    <property type="match status" value="1"/>
</dbReference>
<dbReference type="PANTHER" id="PTHR11904">
    <property type="entry name" value="METHYLTHIOADENOSINE/PURINE NUCLEOSIDE PHOSPHORYLASE"/>
    <property type="match status" value="1"/>
</dbReference>
<keyword evidence="13" id="KW-1185">Reference proteome</keyword>
<evidence type="ECO:0000313" key="13">
    <source>
        <dbReference type="Proteomes" id="UP000677436"/>
    </source>
</evidence>
<dbReference type="InterPro" id="IPR035994">
    <property type="entry name" value="Nucleoside_phosphorylase_sf"/>
</dbReference>
<evidence type="ECO:0000256" key="9">
    <source>
        <dbReference type="PIRNR" id="PIRNR000477"/>
    </source>
</evidence>
<keyword evidence="7 9" id="KW-0808">Transferase</keyword>
<keyword evidence="6 9" id="KW-0328">Glycosyltransferase</keyword>
<evidence type="ECO:0000259" key="11">
    <source>
        <dbReference type="Pfam" id="PF01048"/>
    </source>
</evidence>
<comment type="subunit">
    <text evidence="4">Homotrimer.</text>
</comment>
<dbReference type="InterPro" id="IPR011270">
    <property type="entry name" value="Pur_Nuc_Pase_Ino/Guo-sp"/>
</dbReference>
<evidence type="ECO:0000256" key="6">
    <source>
        <dbReference type="ARBA" id="ARBA00022676"/>
    </source>
</evidence>
<evidence type="ECO:0000256" key="7">
    <source>
        <dbReference type="ARBA" id="ARBA00022679"/>
    </source>
</evidence>
<dbReference type="InterPro" id="IPR000845">
    <property type="entry name" value="Nucleoside_phosphorylase_d"/>
</dbReference>
<dbReference type="Pfam" id="PF01048">
    <property type="entry name" value="PNP_UDP_1"/>
    <property type="match status" value="1"/>
</dbReference>
<dbReference type="GO" id="GO:0005737">
    <property type="term" value="C:cytoplasm"/>
    <property type="evidence" value="ECO:0007669"/>
    <property type="project" value="TreeGrafter"/>
</dbReference>
<dbReference type="PANTHER" id="PTHR11904:SF9">
    <property type="entry name" value="PURINE NUCLEOSIDE PHOSPHORYLASE-RELATED"/>
    <property type="match status" value="1"/>
</dbReference>
<proteinExistence type="inferred from homology"/>
<evidence type="ECO:0000256" key="8">
    <source>
        <dbReference type="ARBA" id="ARBA00048556"/>
    </source>
</evidence>
<dbReference type="SUPFAM" id="SSF53167">
    <property type="entry name" value="Purine and uridine phosphorylases"/>
    <property type="match status" value="1"/>
</dbReference>